<comment type="caution">
    <text evidence="1">The sequence shown here is derived from an EMBL/GenBank/DDBJ whole genome shotgun (WGS) entry which is preliminary data.</text>
</comment>
<dbReference type="Proteomes" id="UP000267408">
    <property type="component" value="Unassembled WGS sequence"/>
</dbReference>
<dbReference type="PANTHER" id="PTHR20883:SF48">
    <property type="entry name" value="ECTOINE DIOXYGENASE"/>
    <property type="match status" value="1"/>
</dbReference>
<accession>A0A8G1XGK3</accession>
<name>A0A8G1XGK3_9ACTN</name>
<organism evidence="1 2">
    <name type="scientific">Kitasatospora cineracea</name>
    <dbReference type="NCBI Taxonomy" id="88074"/>
    <lineage>
        <taxon>Bacteria</taxon>
        <taxon>Bacillati</taxon>
        <taxon>Actinomycetota</taxon>
        <taxon>Actinomycetes</taxon>
        <taxon>Kitasatosporales</taxon>
        <taxon>Streptomycetaceae</taxon>
        <taxon>Kitasatospora</taxon>
    </lineage>
</organism>
<dbReference type="GO" id="GO:0016706">
    <property type="term" value="F:2-oxoglutarate-dependent dioxygenase activity"/>
    <property type="evidence" value="ECO:0007669"/>
    <property type="project" value="UniProtKB-ARBA"/>
</dbReference>
<protein>
    <submittedName>
        <fullName evidence="1">Ectoine hydroxylase-related dioxygenase (Phytanoyl-CoA dioxygenase family)</fullName>
    </submittedName>
</protein>
<keyword evidence="1" id="KW-0223">Dioxygenase</keyword>
<evidence type="ECO:0000313" key="1">
    <source>
        <dbReference type="EMBL" id="ROR46387.1"/>
    </source>
</evidence>
<evidence type="ECO:0000313" key="2">
    <source>
        <dbReference type="Proteomes" id="UP000267408"/>
    </source>
</evidence>
<sequence>MTRTGSAMPRQGSGRESGAMAENTLLPAPADPATLRDRYAREGVVQVEALLSAAEAEEIRAAFMDQVDTDRTAVGAVHEVDGDDVLRRYPRFMNPHRRADLAIGRIARTLMTDPRIIGAVSTLVGPVHGAQSMFYFKPPSARGQAFHQDNFFLRAHPETCVAAWIAIDDCDASNGALRIVPGSHTMEIVCPEEADPEESFTSGLVNVPEGMAPVQTVMRAGDVLFFHGSAVHGSLPNTTADRFRRSLVFHYVPRSSVEVASYYLPLVAADGTEVEVAAATGGGPCGDGWEGAAH</sequence>
<proteinExistence type="predicted"/>
<dbReference type="Pfam" id="PF05721">
    <property type="entry name" value="PhyH"/>
    <property type="match status" value="1"/>
</dbReference>
<dbReference type="EMBL" id="RJVJ01000001">
    <property type="protein sequence ID" value="ROR46387.1"/>
    <property type="molecule type" value="Genomic_DNA"/>
</dbReference>
<dbReference type="GO" id="GO:0005506">
    <property type="term" value="F:iron ion binding"/>
    <property type="evidence" value="ECO:0007669"/>
    <property type="project" value="UniProtKB-ARBA"/>
</dbReference>
<dbReference type="AlphaFoldDB" id="A0A8G1XGK3"/>
<gene>
    <name evidence="1" type="ORF">EDD39_4656</name>
</gene>
<keyword evidence="1" id="KW-0560">Oxidoreductase</keyword>
<dbReference type="SUPFAM" id="SSF51197">
    <property type="entry name" value="Clavaminate synthase-like"/>
    <property type="match status" value="1"/>
</dbReference>
<dbReference type="InterPro" id="IPR008775">
    <property type="entry name" value="Phytyl_CoA_dOase-like"/>
</dbReference>
<dbReference type="Gene3D" id="2.60.120.620">
    <property type="entry name" value="q2cbj1_9rhob like domain"/>
    <property type="match status" value="1"/>
</dbReference>
<dbReference type="PANTHER" id="PTHR20883">
    <property type="entry name" value="PHYTANOYL-COA DIOXYGENASE DOMAIN CONTAINING 1"/>
    <property type="match status" value="1"/>
</dbReference>
<reference evidence="1 2" key="1">
    <citation type="submission" date="2018-11" db="EMBL/GenBank/DDBJ databases">
        <title>Sequencing the genomes of 1000 actinobacteria strains.</title>
        <authorList>
            <person name="Klenk H.-P."/>
        </authorList>
    </citation>
    <scope>NUCLEOTIDE SEQUENCE [LARGE SCALE GENOMIC DNA]</scope>
    <source>
        <strain evidence="1 2">DSM 44780</strain>
    </source>
</reference>